<name>A0A1A9RS74_EIKCO</name>
<comment type="caution">
    <text evidence="1">The sequence shown here is derived from an EMBL/GenBank/DDBJ whole genome shotgun (WGS) entry which is preliminary data.</text>
</comment>
<proteinExistence type="predicted"/>
<organism evidence="1 2">
    <name type="scientific">Eikenella corrodens</name>
    <dbReference type="NCBI Taxonomy" id="539"/>
    <lineage>
        <taxon>Bacteria</taxon>
        <taxon>Pseudomonadati</taxon>
        <taxon>Pseudomonadota</taxon>
        <taxon>Betaproteobacteria</taxon>
        <taxon>Neisseriales</taxon>
        <taxon>Neisseriaceae</taxon>
        <taxon>Eikenella</taxon>
    </lineage>
</organism>
<reference evidence="2" key="1">
    <citation type="submission" date="2016-05" db="EMBL/GenBank/DDBJ databases">
        <title>Draft genome of Corynebacterium afermentans subsp. afermentans LCDC 88199T.</title>
        <authorList>
            <person name="Bernier A.-M."/>
            <person name="Bernard K."/>
        </authorList>
    </citation>
    <scope>NUCLEOTIDE SEQUENCE [LARGE SCALE GENOMIC DNA]</scope>
    <source>
        <strain evidence="2">NML120819</strain>
    </source>
</reference>
<evidence type="ECO:0000313" key="2">
    <source>
        <dbReference type="Proteomes" id="UP000078103"/>
    </source>
</evidence>
<dbReference type="EMBL" id="LXSH01000008">
    <property type="protein sequence ID" value="OAM24602.1"/>
    <property type="molecule type" value="Genomic_DNA"/>
</dbReference>
<dbReference type="AlphaFoldDB" id="A0A1A9RS74"/>
<dbReference type="Proteomes" id="UP000078103">
    <property type="component" value="Unassembled WGS sequence"/>
</dbReference>
<accession>A0A1A9RS74</accession>
<gene>
    <name evidence="1" type="ORF">A7P89_01610</name>
</gene>
<protein>
    <submittedName>
        <fullName evidence="1">Uncharacterized protein</fullName>
    </submittedName>
</protein>
<sequence length="84" mass="9769">MEKEKGYLKSARLPSSKRVLRKFAVNLLQVSARKRRCLIKRLPEKCMATQEALIVHIGNKYPFYRYSAHVVLATLYQLALQTMT</sequence>
<evidence type="ECO:0000313" key="1">
    <source>
        <dbReference type="EMBL" id="OAM24602.1"/>
    </source>
</evidence>